<evidence type="ECO:0000256" key="1">
    <source>
        <dbReference type="ARBA" id="ARBA00022801"/>
    </source>
</evidence>
<comment type="caution">
    <text evidence="3">The sequence shown here is derived from an EMBL/GenBank/DDBJ whole genome shotgun (WGS) entry which is preliminary data.</text>
</comment>
<dbReference type="Pfam" id="PF04203">
    <property type="entry name" value="Sortase"/>
    <property type="match status" value="1"/>
</dbReference>
<evidence type="ECO:0000313" key="4">
    <source>
        <dbReference type="Proteomes" id="UP000050277"/>
    </source>
</evidence>
<sequence length="248" mass="26443">MRRMLLGFVGCILVGCGGTVGNPSATPLPSLEPTIEAMVASVVPTNTPVATAAASPTRLPTQTVAPEITSKPVELDTPTLNEQNAPPTAAPQPTANPSSNPGQPVRMVIETIGLDLAPVSVGLDQRNVPIVPKHDVGWYNLSAQPGQGENVVLWGHVLRWKDAPNVPAPFARVKDVAIGETINLYSADGSEYRYRVTEQVWATPDQVQYILPVGSERLTLVSCIGDQVIVEGNLELSHRLITIAEPIR</sequence>
<dbReference type="Proteomes" id="UP000050277">
    <property type="component" value="Unassembled WGS sequence"/>
</dbReference>
<dbReference type="CDD" id="cd05829">
    <property type="entry name" value="Sortase_F"/>
    <property type="match status" value="1"/>
</dbReference>
<dbReference type="SUPFAM" id="SSF63817">
    <property type="entry name" value="Sortase"/>
    <property type="match status" value="1"/>
</dbReference>
<dbReference type="InterPro" id="IPR005754">
    <property type="entry name" value="Sortase"/>
</dbReference>
<dbReference type="OrthoDB" id="163142at2"/>
<dbReference type="AlphaFoldDB" id="A0A0P6YGT1"/>
<name>A0A0P6YGT1_9CHLR</name>
<gene>
    <name evidence="3" type="ORF">SE18_22990</name>
</gene>
<dbReference type="Gene3D" id="2.40.260.10">
    <property type="entry name" value="Sortase"/>
    <property type="match status" value="1"/>
</dbReference>
<dbReference type="GO" id="GO:0016787">
    <property type="term" value="F:hydrolase activity"/>
    <property type="evidence" value="ECO:0007669"/>
    <property type="project" value="UniProtKB-KW"/>
</dbReference>
<dbReference type="EMBL" id="LGKP01000035">
    <property type="protein sequence ID" value="KPL81493.1"/>
    <property type="molecule type" value="Genomic_DNA"/>
</dbReference>
<feature type="compositionally biased region" description="Low complexity" evidence="2">
    <location>
        <begin position="83"/>
        <end position="101"/>
    </location>
</feature>
<dbReference type="InterPro" id="IPR042001">
    <property type="entry name" value="Sortase_F"/>
</dbReference>
<organism evidence="3 4">
    <name type="scientific">Herpetosiphon geysericola</name>
    <dbReference type="NCBI Taxonomy" id="70996"/>
    <lineage>
        <taxon>Bacteria</taxon>
        <taxon>Bacillati</taxon>
        <taxon>Chloroflexota</taxon>
        <taxon>Chloroflexia</taxon>
        <taxon>Herpetosiphonales</taxon>
        <taxon>Herpetosiphonaceae</taxon>
        <taxon>Herpetosiphon</taxon>
    </lineage>
</organism>
<dbReference type="RefSeq" id="WP_054536801.1">
    <property type="nucleotide sequence ID" value="NZ_LGKP01000035.1"/>
</dbReference>
<accession>A0A0P6YGT1</accession>
<dbReference type="InterPro" id="IPR023365">
    <property type="entry name" value="Sortase_dom-sf"/>
</dbReference>
<reference evidence="3 4" key="1">
    <citation type="submission" date="2015-07" db="EMBL/GenBank/DDBJ databases">
        <title>Whole genome sequence of Herpetosiphon geysericola DSM 7119.</title>
        <authorList>
            <person name="Hemp J."/>
            <person name="Ward L.M."/>
            <person name="Pace L.A."/>
            <person name="Fischer W.W."/>
        </authorList>
    </citation>
    <scope>NUCLEOTIDE SEQUENCE [LARGE SCALE GENOMIC DNA]</scope>
    <source>
        <strain evidence="3 4">DSM 7119</strain>
    </source>
</reference>
<protein>
    <submittedName>
        <fullName evidence="3">Peptidase C60</fullName>
    </submittedName>
</protein>
<keyword evidence="4" id="KW-1185">Reference proteome</keyword>
<feature type="region of interest" description="Disordered" evidence="2">
    <location>
        <begin position="77"/>
        <end position="104"/>
    </location>
</feature>
<proteinExistence type="predicted"/>
<dbReference type="PATRIC" id="fig|70996.4.peg.2422"/>
<keyword evidence="1" id="KW-0378">Hydrolase</keyword>
<dbReference type="STRING" id="70996.SE18_22990"/>
<dbReference type="PROSITE" id="PS51257">
    <property type="entry name" value="PROKAR_LIPOPROTEIN"/>
    <property type="match status" value="1"/>
</dbReference>
<evidence type="ECO:0000313" key="3">
    <source>
        <dbReference type="EMBL" id="KPL81493.1"/>
    </source>
</evidence>
<evidence type="ECO:0000256" key="2">
    <source>
        <dbReference type="SAM" id="MobiDB-lite"/>
    </source>
</evidence>